<dbReference type="PRINTS" id="PR01415">
    <property type="entry name" value="ANKYRIN"/>
</dbReference>
<dbReference type="PROSITE" id="PS50297">
    <property type="entry name" value="ANK_REP_REGION"/>
    <property type="match status" value="2"/>
</dbReference>
<dbReference type="Gene3D" id="1.25.40.20">
    <property type="entry name" value="Ankyrin repeat-containing domain"/>
    <property type="match status" value="1"/>
</dbReference>
<feature type="compositionally biased region" description="Polar residues" evidence="4">
    <location>
        <begin position="74"/>
        <end position="84"/>
    </location>
</feature>
<keyword evidence="2 3" id="KW-0040">ANK repeat</keyword>
<protein>
    <submittedName>
        <fullName evidence="5">Uncharacterized protein</fullName>
    </submittedName>
</protein>
<evidence type="ECO:0000313" key="5">
    <source>
        <dbReference type="EMBL" id="OQE17876.1"/>
    </source>
</evidence>
<evidence type="ECO:0000256" key="1">
    <source>
        <dbReference type="ARBA" id="ARBA00022737"/>
    </source>
</evidence>
<proteinExistence type="predicted"/>
<feature type="compositionally biased region" description="Pro residues" evidence="4">
    <location>
        <begin position="1"/>
        <end position="10"/>
    </location>
</feature>
<evidence type="ECO:0000313" key="6">
    <source>
        <dbReference type="Proteomes" id="UP000191285"/>
    </source>
</evidence>
<comment type="caution">
    <text evidence="5">The sequence shown here is derived from an EMBL/GenBank/DDBJ whole genome shotgun (WGS) entry which is preliminary data.</text>
</comment>
<gene>
    <name evidence="5" type="ORF">PENSTE_c019G04120</name>
</gene>
<evidence type="ECO:0000256" key="4">
    <source>
        <dbReference type="SAM" id="MobiDB-lite"/>
    </source>
</evidence>
<dbReference type="SUPFAM" id="SSF48403">
    <property type="entry name" value="Ankyrin repeat"/>
    <property type="match status" value="1"/>
</dbReference>
<dbReference type="STRING" id="303698.A0A1V6SV39"/>
<evidence type="ECO:0000256" key="2">
    <source>
        <dbReference type="ARBA" id="ARBA00023043"/>
    </source>
</evidence>
<evidence type="ECO:0000256" key="3">
    <source>
        <dbReference type="PROSITE-ProRule" id="PRU00023"/>
    </source>
</evidence>
<feature type="repeat" description="ANK" evidence="3">
    <location>
        <begin position="198"/>
        <end position="223"/>
    </location>
</feature>
<name>A0A1V6SV39_9EURO</name>
<dbReference type="InterPro" id="IPR002110">
    <property type="entry name" value="Ankyrin_rpt"/>
</dbReference>
<feature type="compositionally biased region" description="Basic and acidic residues" evidence="4">
    <location>
        <begin position="55"/>
        <end position="71"/>
    </location>
</feature>
<dbReference type="PROSITE" id="PS50088">
    <property type="entry name" value="ANK_REPEAT"/>
    <property type="match status" value="3"/>
</dbReference>
<feature type="region of interest" description="Disordered" evidence="4">
    <location>
        <begin position="1"/>
        <end position="86"/>
    </location>
</feature>
<dbReference type="Pfam" id="PF12796">
    <property type="entry name" value="Ank_2"/>
    <property type="match status" value="1"/>
</dbReference>
<dbReference type="EMBL" id="MLKD01000019">
    <property type="protein sequence ID" value="OQE17876.1"/>
    <property type="molecule type" value="Genomic_DNA"/>
</dbReference>
<sequence>MALPSSPFPALPGSGYPQIEAPSATSVPGQLSKEEQRRARNRQAQRNYRNSVKQQLEKYNELRRSLQRSEDDTNTSTTQLQVSQLREGEFAVSPNSSLMLGDTLIDSCSVDPTHDGKSSLSCELEEDLSIFDFPPSDPSFLLEPNLLSPGLEGKLTSKACDRRIPGRSLLHEGVILDNQEMISVLLGHVADVEARDNDGRTPLHLAAALGHDRAGRLLLMHGAAATLVMMDRHGMTAMHLAVQNGHTRMVKSLLEFGADANLRF</sequence>
<keyword evidence="1" id="KW-0677">Repeat</keyword>
<dbReference type="InterPro" id="IPR036770">
    <property type="entry name" value="Ankyrin_rpt-contain_sf"/>
</dbReference>
<feature type="repeat" description="ANK" evidence="3">
    <location>
        <begin position="233"/>
        <end position="264"/>
    </location>
</feature>
<reference evidence="6" key="1">
    <citation type="journal article" date="2017" name="Nat. Microbiol.">
        <title>Global analysis of biosynthetic gene clusters reveals vast potential of secondary metabolite production in Penicillium species.</title>
        <authorList>
            <person name="Nielsen J.C."/>
            <person name="Grijseels S."/>
            <person name="Prigent S."/>
            <person name="Ji B."/>
            <person name="Dainat J."/>
            <person name="Nielsen K.F."/>
            <person name="Frisvad J.C."/>
            <person name="Workman M."/>
            <person name="Nielsen J."/>
        </authorList>
    </citation>
    <scope>NUCLEOTIDE SEQUENCE [LARGE SCALE GENOMIC DNA]</scope>
    <source>
        <strain evidence="6">IBT 24891</strain>
    </source>
</reference>
<dbReference type="AlphaFoldDB" id="A0A1V6SV39"/>
<dbReference type="SMART" id="SM00248">
    <property type="entry name" value="ANK"/>
    <property type="match status" value="3"/>
</dbReference>
<dbReference type="PANTHER" id="PTHR24171">
    <property type="entry name" value="ANKYRIN REPEAT DOMAIN-CONTAINING PROTEIN 39-RELATED"/>
    <property type="match status" value="1"/>
</dbReference>
<dbReference type="Proteomes" id="UP000191285">
    <property type="component" value="Unassembled WGS sequence"/>
</dbReference>
<keyword evidence="6" id="KW-1185">Reference proteome</keyword>
<feature type="repeat" description="ANK" evidence="3">
    <location>
        <begin position="165"/>
        <end position="197"/>
    </location>
</feature>
<dbReference type="OrthoDB" id="426293at2759"/>
<organism evidence="5 6">
    <name type="scientific">Penicillium steckii</name>
    <dbReference type="NCBI Taxonomy" id="303698"/>
    <lineage>
        <taxon>Eukaryota</taxon>
        <taxon>Fungi</taxon>
        <taxon>Dikarya</taxon>
        <taxon>Ascomycota</taxon>
        <taxon>Pezizomycotina</taxon>
        <taxon>Eurotiomycetes</taxon>
        <taxon>Eurotiomycetidae</taxon>
        <taxon>Eurotiales</taxon>
        <taxon>Aspergillaceae</taxon>
        <taxon>Penicillium</taxon>
    </lineage>
</organism>
<accession>A0A1V6SV39</accession>